<feature type="domain" description="Katanin p80 subunit C-terminal" evidence="5">
    <location>
        <begin position="147"/>
        <end position="300"/>
    </location>
</feature>
<reference evidence="6 7" key="1">
    <citation type="journal article" date="2023" name="Genes (Basel)">
        <title>Chromosome-Level Genome Assembly and Circadian Gene Repertoire of the Patagonia Blennie Eleginops maclovinus-The Closest Ancestral Proxy of Antarctic Cryonotothenioids.</title>
        <authorList>
            <person name="Cheng C.C."/>
            <person name="Rivera-Colon A.G."/>
            <person name="Minhas B.F."/>
            <person name="Wilson L."/>
            <person name="Rayamajhi N."/>
            <person name="Vargas-Chacoff L."/>
            <person name="Catchen J.M."/>
        </authorList>
    </citation>
    <scope>NUCLEOTIDE SEQUENCE [LARGE SCALE GENOMIC DNA]</scope>
    <source>
        <strain evidence="6">JMC-PN-2008</strain>
    </source>
</reference>
<feature type="compositionally biased region" description="Basic and acidic residues" evidence="4">
    <location>
        <begin position="14"/>
        <end position="27"/>
    </location>
</feature>
<keyword evidence="2" id="KW-0963">Cytoplasm</keyword>
<dbReference type="InterPro" id="IPR042404">
    <property type="entry name" value="KATNBL1"/>
</dbReference>
<dbReference type="GO" id="GO:0005856">
    <property type="term" value="C:cytoskeleton"/>
    <property type="evidence" value="ECO:0007669"/>
    <property type="project" value="UniProtKB-SubCell"/>
</dbReference>
<evidence type="ECO:0000256" key="1">
    <source>
        <dbReference type="ARBA" id="ARBA00004245"/>
    </source>
</evidence>
<dbReference type="PANTHER" id="PTHR14682">
    <property type="entry name" value="KATNB1-LIKE PROTEIN 1"/>
    <property type="match status" value="1"/>
</dbReference>
<evidence type="ECO:0000256" key="4">
    <source>
        <dbReference type="SAM" id="MobiDB-lite"/>
    </source>
</evidence>
<dbReference type="EMBL" id="JAUZQC010000016">
    <property type="protein sequence ID" value="KAK5857274.1"/>
    <property type="molecule type" value="Genomic_DNA"/>
</dbReference>
<organism evidence="6 7">
    <name type="scientific">Eleginops maclovinus</name>
    <name type="common">Patagonian blennie</name>
    <name type="synonym">Eleginus maclovinus</name>
    <dbReference type="NCBI Taxonomy" id="56733"/>
    <lineage>
        <taxon>Eukaryota</taxon>
        <taxon>Metazoa</taxon>
        <taxon>Chordata</taxon>
        <taxon>Craniata</taxon>
        <taxon>Vertebrata</taxon>
        <taxon>Euteleostomi</taxon>
        <taxon>Actinopterygii</taxon>
        <taxon>Neopterygii</taxon>
        <taxon>Teleostei</taxon>
        <taxon>Neoteleostei</taxon>
        <taxon>Acanthomorphata</taxon>
        <taxon>Eupercaria</taxon>
        <taxon>Perciformes</taxon>
        <taxon>Notothenioidei</taxon>
        <taxon>Eleginopidae</taxon>
        <taxon>Eleginops</taxon>
    </lineage>
</organism>
<sequence length="306" mass="35110">MIELGIMDSNSEDGEYHNLDQKQDAAHYRVTYPHGRNTRNMDNPKNDESNKKRSPVCRSSNLGRVKRVVSCKRKTHHLTVPRRKQHGAGKTYDAANKENDIACRQEVQQETFDMNPSEFPLNVNNNLKTGRTGSEQADYCTLTELTRDHSTMTEVLFGRNLRLKVSLTLWQRNVGELLMYFLRIQDIGVFVDFLPLISKSIEENSEKVTIGGCVDLFPLVRKVLTNPYEEYIIVGLKWINSVLKNWWEELRISGYSGSTKPPMDKNFQAFNQQLLELWFQEPLLKSIPGPAGDLAKVIDSFLSQLT</sequence>
<dbReference type="AlphaFoldDB" id="A0AAN7XAY8"/>
<evidence type="ECO:0000313" key="7">
    <source>
        <dbReference type="Proteomes" id="UP001346869"/>
    </source>
</evidence>
<evidence type="ECO:0000259" key="5">
    <source>
        <dbReference type="Pfam" id="PF13925"/>
    </source>
</evidence>
<dbReference type="GO" id="GO:0008017">
    <property type="term" value="F:microtubule binding"/>
    <property type="evidence" value="ECO:0007669"/>
    <property type="project" value="InterPro"/>
</dbReference>
<name>A0AAN7XAY8_ELEMC</name>
<evidence type="ECO:0000313" key="6">
    <source>
        <dbReference type="EMBL" id="KAK5857274.1"/>
    </source>
</evidence>
<feature type="region of interest" description="Disordered" evidence="4">
    <location>
        <begin position="1"/>
        <end position="59"/>
    </location>
</feature>
<comment type="subcellular location">
    <subcellularLocation>
        <location evidence="1">Cytoplasm</location>
        <location evidence="1">Cytoskeleton</location>
    </subcellularLocation>
</comment>
<gene>
    <name evidence="6" type="ORF">PBY51_010529</name>
</gene>
<feature type="compositionally biased region" description="Basic and acidic residues" evidence="4">
    <location>
        <begin position="42"/>
        <end position="51"/>
    </location>
</feature>
<dbReference type="Proteomes" id="UP001346869">
    <property type="component" value="Unassembled WGS sequence"/>
</dbReference>
<evidence type="ECO:0000256" key="3">
    <source>
        <dbReference type="ARBA" id="ARBA00023212"/>
    </source>
</evidence>
<accession>A0AAN7XAY8</accession>
<reference evidence="6 7" key="2">
    <citation type="journal article" date="2023" name="Mol. Biol. Evol.">
        <title>Genomics of Secondarily Temperate Adaptation in the Only Non-Antarctic Icefish.</title>
        <authorList>
            <person name="Rivera-Colon A.G."/>
            <person name="Rayamajhi N."/>
            <person name="Minhas B.F."/>
            <person name="Madrigal G."/>
            <person name="Bilyk K.T."/>
            <person name="Yoon V."/>
            <person name="Hune M."/>
            <person name="Gregory S."/>
            <person name="Cheng C.H.C."/>
            <person name="Catchen J.M."/>
        </authorList>
    </citation>
    <scope>NUCLEOTIDE SEQUENCE [LARGE SCALE GENOMIC DNA]</scope>
    <source>
        <strain evidence="6">JMC-PN-2008</strain>
    </source>
</reference>
<keyword evidence="3" id="KW-0206">Cytoskeleton</keyword>
<protein>
    <recommendedName>
        <fullName evidence="5">Katanin p80 subunit C-terminal domain-containing protein</fullName>
    </recommendedName>
</protein>
<dbReference type="GO" id="GO:0005730">
    <property type="term" value="C:nucleolus"/>
    <property type="evidence" value="ECO:0007669"/>
    <property type="project" value="TreeGrafter"/>
</dbReference>
<proteinExistence type="predicted"/>
<comment type="caution">
    <text evidence="6">The sequence shown here is derived from an EMBL/GenBank/DDBJ whole genome shotgun (WGS) entry which is preliminary data.</text>
</comment>
<dbReference type="InterPro" id="IPR028021">
    <property type="entry name" value="Katanin_C-terminal"/>
</dbReference>
<keyword evidence="7" id="KW-1185">Reference proteome</keyword>
<dbReference type="PANTHER" id="PTHR14682:SF1">
    <property type="entry name" value="KATNB1-LIKE PROTEIN 1"/>
    <property type="match status" value="1"/>
</dbReference>
<dbReference type="Pfam" id="PF13925">
    <property type="entry name" value="Katanin_con80"/>
    <property type="match status" value="1"/>
</dbReference>
<evidence type="ECO:0000256" key="2">
    <source>
        <dbReference type="ARBA" id="ARBA00022490"/>
    </source>
</evidence>